<dbReference type="InterPro" id="IPR031778">
    <property type="entry name" value="Sortilin_N"/>
</dbReference>
<dbReference type="InterPro" id="IPR002860">
    <property type="entry name" value="BNR_rpt"/>
</dbReference>
<dbReference type="AlphaFoldDB" id="A0A1W6MLR4"/>
<keyword evidence="3" id="KW-0732">Signal</keyword>
<dbReference type="EMBL" id="CP019344">
    <property type="protein sequence ID" value="ARN78554.1"/>
    <property type="molecule type" value="Genomic_DNA"/>
</dbReference>
<evidence type="ECO:0000256" key="3">
    <source>
        <dbReference type="SAM" id="SignalP"/>
    </source>
</evidence>
<dbReference type="SUPFAM" id="SSF50939">
    <property type="entry name" value="Sialidases"/>
    <property type="match status" value="2"/>
</dbReference>
<organism evidence="5 6">
    <name type="scientific">Nonlabens spongiae</name>
    <dbReference type="NCBI Taxonomy" id="331648"/>
    <lineage>
        <taxon>Bacteria</taxon>
        <taxon>Pseudomonadati</taxon>
        <taxon>Bacteroidota</taxon>
        <taxon>Flavobacteriia</taxon>
        <taxon>Flavobacteriales</taxon>
        <taxon>Flavobacteriaceae</taxon>
        <taxon>Nonlabens</taxon>
    </lineage>
</organism>
<dbReference type="Pfam" id="PF02012">
    <property type="entry name" value="BNR"/>
    <property type="match status" value="1"/>
</dbReference>
<dbReference type="RefSeq" id="WP_085767360.1">
    <property type="nucleotide sequence ID" value="NZ_CP019344.1"/>
</dbReference>
<proteinExistence type="predicted"/>
<dbReference type="InterPro" id="IPR036278">
    <property type="entry name" value="Sialidase_sf"/>
</dbReference>
<evidence type="ECO:0000259" key="4">
    <source>
        <dbReference type="Pfam" id="PF15902"/>
    </source>
</evidence>
<dbReference type="PANTHER" id="PTHR12106:SF27">
    <property type="entry name" value="SORTILIN-RELATED RECEPTOR"/>
    <property type="match status" value="1"/>
</dbReference>
<dbReference type="InterPro" id="IPR015943">
    <property type="entry name" value="WD40/YVTN_repeat-like_dom_sf"/>
</dbReference>
<evidence type="ECO:0000256" key="2">
    <source>
        <dbReference type="SAM" id="MobiDB-lite"/>
    </source>
</evidence>
<keyword evidence="5" id="KW-0378">Hydrolase</keyword>
<feature type="domain" description="Sortilin N-terminal" evidence="4">
    <location>
        <begin position="729"/>
        <end position="810"/>
    </location>
</feature>
<dbReference type="CDD" id="cd15482">
    <property type="entry name" value="Sialidase_non-viral"/>
    <property type="match status" value="3"/>
</dbReference>
<sequence>MKRILLSTSFLISFIAFAQVPPATPAQDVLDGLDKIEQMKKESLVKNLEFINIGPTIMSGRVVDLDVNPQNSAEFLVAYASGGLFHTTNNGTSFEPLMDNAGTVNLGDIAVDWNSKTIWAGTGENNSSRSSYAGIGLLKSTDWGKSWSAPMLPESHHIGRILINPNNIDHVVVAVTGPLYSKNENRGIYITKDGGKTWNKTLFATDMAGFIDLVQVPGDFNTLFAASWEKDRKAWNFDGDGTASAIYKSTDAGETWNKISTEQSGFPTGTGVGRIGLAAYDANTIYAIHDSQFRRDASTPLSDRKEKEAERSRSLKKDDFQGMTMDAFLKLDDKTLNAFLKENGFQEKYRAQNVKNMVRSGAAKPADLAKYLEDANTQLFDTPVKGAELYRSDDGGKTWKKTHEGQIDDLFYSYGYYFAQVRVDPSDKDHIYVMGVPIVKSDDGGKTWESISKENVHADHHALWVDPNMRGHLINGNDGGVNITYDDGETWIKNNSTSVGQFYAINYDHEKPYNVYGGLQDNGVWVGAHTSRNDRGWMQNGGYPWEFIMGGDGMQIQIDSRNSDIVYTGFQFGNYYRINRETGDRIYIQPKHELGEAPYRFNWQTPILLSPHNQDILYIGGNKLHRSLNQGDDWTAISPDLTQGGKKGNVAYGTLTAISESPFQFGMIYTGSDDGLVQLTQDGGASWNKLKGNWPANLWVSRVVASAHEKGTVYVTFNGYRWDDFTPYIYRSTDYGKTWKNIGANLPASPVNVIVEHPKNKNVLFVGTDNASYVSMDQGISWEILDGDMPPVAVHDMKIQPEANDLLVGTHGRSIYLANLDAIDLFEGVKADQFMSAENFAFAKAGKIRASSSYGSKRTWSKNYYEPSVEVTFYSPNAGTITMEILNEDGKALKTEKIEADKGLNFYKYNATVDESNLKRFDKDSRPEEAQNGKYYLPKGEYTIKLSMGKMSKSQELVVE</sequence>
<evidence type="ECO:0000313" key="6">
    <source>
        <dbReference type="Proteomes" id="UP000193431"/>
    </source>
</evidence>
<gene>
    <name evidence="5" type="ORF">BST97_11460</name>
</gene>
<dbReference type="InterPro" id="IPR050310">
    <property type="entry name" value="VPS10-sortilin"/>
</dbReference>
<reference evidence="5 6" key="1">
    <citation type="submission" date="2016-11" db="EMBL/GenBank/DDBJ databases">
        <title>Trade-off between light-utilization and light-protection in marine flavobacteria.</title>
        <authorList>
            <person name="Kumagai Y."/>
        </authorList>
    </citation>
    <scope>NUCLEOTIDE SEQUENCE [LARGE SCALE GENOMIC DNA]</scope>
    <source>
        <strain evidence="5 6">JCM 13191</strain>
    </source>
</reference>
<protein>
    <submittedName>
        <fullName evidence="5">Glycosyl hydrolase</fullName>
    </submittedName>
</protein>
<feature type="chain" id="PRO_5010882722" evidence="3">
    <location>
        <begin position="19"/>
        <end position="960"/>
    </location>
</feature>
<evidence type="ECO:0000256" key="1">
    <source>
        <dbReference type="ARBA" id="ARBA00022737"/>
    </source>
</evidence>
<dbReference type="GO" id="GO:0016787">
    <property type="term" value="F:hydrolase activity"/>
    <property type="evidence" value="ECO:0007669"/>
    <property type="project" value="UniProtKB-KW"/>
</dbReference>
<feature type="signal peptide" evidence="3">
    <location>
        <begin position="1"/>
        <end position="18"/>
    </location>
</feature>
<dbReference type="Proteomes" id="UP000193431">
    <property type="component" value="Chromosome"/>
</dbReference>
<dbReference type="OrthoDB" id="9757809at2"/>
<evidence type="ECO:0000313" key="5">
    <source>
        <dbReference type="EMBL" id="ARN78554.1"/>
    </source>
</evidence>
<accession>A0A1W6MLR4</accession>
<feature type="region of interest" description="Disordered" evidence="2">
    <location>
        <begin position="297"/>
        <end position="316"/>
    </location>
</feature>
<name>A0A1W6MLR4_9FLAO</name>
<dbReference type="Pfam" id="PF15902">
    <property type="entry name" value="Sortilin-Vps10"/>
    <property type="match status" value="2"/>
</dbReference>
<keyword evidence="6" id="KW-1185">Reference proteome</keyword>
<feature type="domain" description="Sortilin N-terminal" evidence="4">
    <location>
        <begin position="138"/>
        <end position="288"/>
    </location>
</feature>
<dbReference type="STRING" id="331648.BST97_11460"/>
<keyword evidence="1" id="KW-0677">Repeat</keyword>
<dbReference type="Gene3D" id="2.130.10.10">
    <property type="entry name" value="YVTN repeat-like/Quinoprotein amine dehydrogenase"/>
    <property type="match status" value="4"/>
</dbReference>
<dbReference type="PANTHER" id="PTHR12106">
    <property type="entry name" value="SORTILIN RELATED"/>
    <property type="match status" value="1"/>
</dbReference>